<dbReference type="NCBIfam" id="NF010703">
    <property type="entry name" value="PRK14103.1"/>
    <property type="match status" value="1"/>
</dbReference>
<keyword evidence="2 5" id="KW-0489">Methyltransferase</keyword>
<dbReference type="Gene3D" id="3.40.50.150">
    <property type="entry name" value="Vaccinia Virus protein VP39"/>
    <property type="match status" value="1"/>
</dbReference>
<evidence type="ECO:0000256" key="2">
    <source>
        <dbReference type="ARBA" id="ARBA00022603"/>
    </source>
</evidence>
<protein>
    <recommendedName>
        <fullName evidence="5">Trans-aconitate 2-methyltransferase</fullName>
        <ecNumber evidence="5">2.1.1.144</ecNumber>
    </recommendedName>
</protein>
<organism evidence="7 8">
    <name type="scientific">Arthrobacter mobilis</name>
    <dbReference type="NCBI Taxonomy" id="2724944"/>
    <lineage>
        <taxon>Bacteria</taxon>
        <taxon>Bacillati</taxon>
        <taxon>Actinomycetota</taxon>
        <taxon>Actinomycetes</taxon>
        <taxon>Micrococcales</taxon>
        <taxon>Micrococcaceae</taxon>
        <taxon>Arthrobacter</taxon>
    </lineage>
</organism>
<dbReference type="HAMAP" id="MF_00560">
    <property type="entry name" value="Tran_acon_Me_trans"/>
    <property type="match status" value="1"/>
</dbReference>
<dbReference type="PANTHER" id="PTHR43861:SF1">
    <property type="entry name" value="TRANS-ACONITATE 2-METHYLTRANSFERASE"/>
    <property type="match status" value="1"/>
</dbReference>
<dbReference type="GO" id="GO:0032259">
    <property type="term" value="P:methylation"/>
    <property type="evidence" value="ECO:0007669"/>
    <property type="project" value="UniProtKB-KW"/>
</dbReference>
<evidence type="ECO:0000256" key="1">
    <source>
        <dbReference type="ARBA" id="ARBA00022490"/>
    </source>
</evidence>
<evidence type="ECO:0000313" key="8">
    <source>
        <dbReference type="Proteomes" id="UP000544090"/>
    </source>
</evidence>
<keyword evidence="8" id="KW-1185">Reference proteome</keyword>
<accession>A0A7X6HGK8</accession>
<gene>
    <name evidence="5" type="primary">tam</name>
    <name evidence="7" type="ORF">HGG74_15115</name>
</gene>
<keyword evidence="4 5" id="KW-0949">S-adenosyl-L-methionine</keyword>
<dbReference type="Proteomes" id="UP000544090">
    <property type="component" value="Unassembled WGS sequence"/>
</dbReference>
<dbReference type="InterPro" id="IPR029063">
    <property type="entry name" value="SAM-dependent_MTases_sf"/>
</dbReference>
<dbReference type="CDD" id="cd02440">
    <property type="entry name" value="AdoMet_MTases"/>
    <property type="match status" value="1"/>
</dbReference>
<name>A0A7X6HGK8_9MICC</name>
<dbReference type="InterPro" id="IPR023149">
    <property type="entry name" value="Trans_acon_MeTrfase_C"/>
</dbReference>
<feature type="domain" description="Methyltransferase" evidence="6">
    <location>
        <begin position="34"/>
        <end position="118"/>
    </location>
</feature>
<evidence type="ECO:0000259" key="6">
    <source>
        <dbReference type="Pfam" id="PF13649"/>
    </source>
</evidence>
<keyword evidence="3 5" id="KW-0808">Transferase</keyword>
<dbReference type="Gene3D" id="1.10.150.290">
    <property type="entry name" value="S-adenosyl-L-methionine-dependent methyltransferases"/>
    <property type="match status" value="1"/>
</dbReference>
<dbReference type="Pfam" id="PF13649">
    <property type="entry name" value="Methyltransf_25"/>
    <property type="match status" value="1"/>
</dbReference>
<proteinExistence type="inferred from homology"/>
<comment type="caution">
    <text evidence="7">The sequence shown here is derived from an EMBL/GenBank/DDBJ whole genome shotgun (WGS) entry which is preliminary data.</text>
</comment>
<comment type="similarity">
    <text evidence="5">Belongs to the methyltransferase superfamily. Tam family.</text>
</comment>
<comment type="subcellular location">
    <subcellularLocation>
        <location evidence="5">Cytoplasm</location>
    </subcellularLocation>
</comment>
<evidence type="ECO:0000256" key="4">
    <source>
        <dbReference type="ARBA" id="ARBA00022691"/>
    </source>
</evidence>
<dbReference type="PANTHER" id="PTHR43861">
    <property type="entry name" value="TRANS-ACONITATE 2-METHYLTRANSFERASE-RELATED"/>
    <property type="match status" value="1"/>
</dbReference>
<comment type="catalytic activity">
    <reaction evidence="5">
        <text>trans-aconitate + S-adenosyl-L-methionine = (E)-3-(methoxycarbonyl)pent-2-enedioate + S-adenosyl-L-homocysteine</text>
        <dbReference type="Rhea" id="RHEA:14969"/>
        <dbReference type="ChEBI" id="CHEBI:15708"/>
        <dbReference type="ChEBI" id="CHEBI:57470"/>
        <dbReference type="ChEBI" id="CHEBI:57856"/>
        <dbReference type="ChEBI" id="CHEBI:59789"/>
        <dbReference type="EC" id="2.1.1.144"/>
    </reaction>
</comment>
<dbReference type="SUPFAM" id="SSF53335">
    <property type="entry name" value="S-adenosyl-L-methionine-dependent methyltransferases"/>
    <property type="match status" value="1"/>
</dbReference>
<comment type="function">
    <text evidence="5">Catalyzes the S-adenosylmethionine monomethyl esterification of trans-aconitate.</text>
</comment>
<evidence type="ECO:0000256" key="3">
    <source>
        <dbReference type="ARBA" id="ARBA00022679"/>
    </source>
</evidence>
<sequence>MDWDPHKYREFSDYRSLPFYDLTARITGPEPRLVVDLGCGPGTLTASLARRWPGARVIGVDSAPEMLRQARQIQDEPNLEFAEGDIANWEPPPGLDVLVSNAALQWVPGHLEMMRRWLQQMQAGAWLAIQVPDNFDAPSHALMRALADSPRWHDRLSGVLRHENAVGSVLDYLRLLLEGGCEAEAWTSIYEHVLHDQDPVLEWVRGAGLRPLLAALDEEEARAFEAEFARMLREAYPATPYGTIYSFRRIFAVGQKQGPA</sequence>
<dbReference type="InterPro" id="IPR023506">
    <property type="entry name" value="Trans-aconitate_MeTrfase"/>
</dbReference>
<dbReference type="RefSeq" id="WP_168487652.1">
    <property type="nucleotide sequence ID" value="NZ_JAAZSQ010000016.1"/>
</dbReference>
<reference evidence="7 8" key="1">
    <citation type="submission" date="2020-04" db="EMBL/GenBank/DDBJ databases">
        <title>Arthrobacter sp. nov.</title>
        <authorList>
            <person name="Liu S."/>
        </authorList>
    </citation>
    <scope>NUCLEOTIDE SEQUENCE [LARGE SCALE GENOMIC DNA]</scope>
    <source>
        <strain evidence="7 8">E918</strain>
    </source>
</reference>
<evidence type="ECO:0000256" key="5">
    <source>
        <dbReference type="HAMAP-Rule" id="MF_00560"/>
    </source>
</evidence>
<dbReference type="GO" id="GO:0005737">
    <property type="term" value="C:cytoplasm"/>
    <property type="evidence" value="ECO:0007669"/>
    <property type="project" value="UniProtKB-SubCell"/>
</dbReference>
<dbReference type="EMBL" id="JAAZSQ010000016">
    <property type="protein sequence ID" value="NKX55844.1"/>
    <property type="molecule type" value="Genomic_DNA"/>
</dbReference>
<keyword evidence="1 5" id="KW-0963">Cytoplasm</keyword>
<dbReference type="AlphaFoldDB" id="A0A7X6HGK8"/>
<dbReference type="InterPro" id="IPR041698">
    <property type="entry name" value="Methyltransf_25"/>
</dbReference>
<evidence type="ECO:0000313" key="7">
    <source>
        <dbReference type="EMBL" id="NKX55844.1"/>
    </source>
</evidence>
<dbReference type="EC" id="2.1.1.144" evidence="5"/>
<dbReference type="GO" id="GO:0030798">
    <property type="term" value="F:trans-aconitate 2-methyltransferase activity"/>
    <property type="evidence" value="ECO:0007669"/>
    <property type="project" value="UniProtKB-UniRule"/>
</dbReference>